<dbReference type="InterPro" id="IPR004521">
    <property type="entry name" value="Uncharacterised_CHP00451"/>
</dbReference>
<evidence type="ECO:0000256" key="1">
    <source>
        <dbReference type="ARBA" id="ARBA00022490"/>
    </source>
</evidence>
<feature type="compositionally biased region" description="Low complexity" evidence="2">
    <location>
        <begin position="231"/>
        <end position="240"/>
    </location>
</feature>
<dbReference type="FunCoup" id="A0A151Z5Y0">
    <property type="interactions" value="471"/>
</dbReference>
<dbReference type="OrthoDB" id="199771at2759"/>
<comment type="caution">
    <text evidence="4">The sequence shown here is derived from an EMBL/GenBank/DDBJ whole genome shotgun (WGS) entry which is preliminary data.</text>
</comment>
<feature type="region of interest" description="Disordered" evidence="2">
    <location>
        <begin position="198"/>
        <end position="244"/>
    </location>
</feature>
<dbReference type="GO" id="GO:0003743">
    <property type="term" value="F:translation initiation factor activity"/>
    <property type="evidence" value="ECO:0007669"/>
    <property type="project" value="InterPro"/>
</dbReference>
<feature type="compositionally biased region" description="Low complexity" evidence="2">
    <location>
        <begin position="205"/>
        <end position="220"/>
    </location>
</feature>
<evidence type="ECO:0000256" key="2">
    <source>
        <dbReference type="SAM" id="MobiDB-lite"/>
    </source>
</evidence>
<dbReference type="InterPro" id="IPR001950">
    <property type="entry name" value="SUI1"/>
</dbReference>
<gene>
    <name evidence="4" type="ORF">DLAC_10024</name>
</gene>
<dbReference type="InParanoid" id="A0A151Z5Y0"/>
<dbReference type="InterPro" id="IPR039757">
    <property type="entry name" value="EIF2D"/>
</dbReference>
<dbReference type="SUPFAM" id="SSF88697">
    <property type="entry name" value="PUA domain-like"/>
    <property type="match status" value="1"/>
</dbReference>
<dbReference type="InterPro" id="IPR057429">
    <property type="entry name" value="WH_eIF2D"/>
</dbReference>
<evidence type="ECO:0000313" key="4">
    <source>
        <dbReference type="EMBL" id="KYQ89361.1"/>
    </source>
</evidence>
<dbReference type="Pfam" id="PF25304">
    <property type="entry name" value="WHD_eIF2D"/>
    <property type="match status" value="1"/>
</dbReference>
<dbReference type="PROSITE" id="PS50890">
    <property type="entry name" value="PUA"/>
    <property type="match status" value="1"/>
</dbReference>
<feature type="domain" description="SUI1" evidence="3">
    <location>
        <begin position="496"/>
        <end position="561"/>
    </location>
</feature>
<keyword evidence="1" id="KW-0963">Cytoplasm</keyword>
<proteinExistence type="predicted"/>
<dbReference type="InterPro" id="IPR015947">
    <property type="entry name" value="PUA-like_sf"/>
</dbReference>
<dbReference type="STRING" id="361077.A0A151Z5Y0"/>
<dbReference type="CDD" id="cd11610">
    <property type="entry name" value="eIF2D_N"/>
    <property type="match status" value="1"/>
</dbReference>
<dbReference type="EMBL" id="LODT01000041">
    <property type="protein sequence ID" value="KYQ89361.1"/>
    <property type="molecule type" value="Genomic_DNA"/>
</dbReference>
<dbReference type="InterPro" id="IPR048247">
    <property type="entry name" value="eIF2D_N"/>
</dbReference>
<reference evidence="4 5" key="1">
    <citation type="submission" date="2015-12" db="EMBL/GenBank/DDBJ databases">
        <title>Dictyostelia acquired genes for synthesis and detection of signals that induce cell-type specialization by lateral gene transfer from prokaryotes.</title>
        <authorList>
            <person name="Gloeckner G."/>
            <person name="Schaap P."/>
        </authorList>
    </citation>
    <scope>NUCLEOTIDE SEQUENCE [LARGE SCALE GENOMIC DNA]</scope>
    <source>
        <strain evidence="4 5">TK</strain>
    </source>
</reference>
<dbReference type="Gene3D" id="3.30.780.10">
    <property type="entry name" value="SUI1-like domain"/>
    <property type="match status" value="1"/>
</dbReference>
<dbReference type="NCBIfam" id="TIGR00451">
    <property type="entry name" value="unchar_dom_2"/>
    <property type="match status" value="1"/>
</dbReference>
<evidence type="ECO:0000259" key="3">
    <source>
        <dbReference type="PROSITE" id="PS50296"/>
    </source>
</evidence>
<dbReference type="Pfam" id="PF01253">
    <property type="entry name" value="SUI1"/>
    <property type="match status" value="1"/>
</dbReference>
<accession>A0A151Z5Y0</accession>
<dbReference type="SUPFAM" id="SSF55159">
    <property type="entry name" value="eIF1-like"/>
    <property type="match status" value="1"/>
</dbReference>
<organism evidence="4 5">
    <name type="scientific">Tieghemostelium lacteum</name>
    <name type="common">Slime mold</name>
    <name type="synonym">Dictyostelium lacteum</name>
    <dbReference type="NCBI Taxonomy" id="361077"/>
    <lineage>
        <taxon>Eukaryota</taxon>
        <taxon>Amoebozoa</taxon>
        <taxon>Evosea</taxon>
        <taxon>Eumycetozoa</taxon>
        <taxon>Dictyostelia</taxon>
        <taxon>Dictyosteliales</taxon>
        <taxon>Raperosteliaceae</taxon>
        <taxon>Tieghemostelium</taxon>
    </lineage>
</organism>
<name>A0A151Z5Y0_TIELA</name>
<dbReference type="Gene3D" id="3.10.400.20">
    <property type="match status" value="1"/>
</dbReference>
<protein>
    <recommendedName>
        <fullName evidence="3">SUI1 domain-containing protein</fullName>
    </recommendedName>
</protein>
<dbReference type="GO" id="GO:0001731">
    <property type="term" value="P:formation of translation preinitiation complex"/>
    <property type="evidence" value="ECO:0007669"/>
    <property type="project" value="InterPro"/>
</dbReference>
<dbReference type="OMA" id="KWIESAD"/>
<dbReference type="PANTHER" id="PTHR12217">
    <property type="entry name" value="EUKARYOTIC TRANSLATION INITIATION FACTOR 2D"/>
    <property type="match status" value="1"/>
</dbReference>
<dbReference type="AlphaFoldDB" id="A0A151Z5Y0"/>
<evidence type="ECO:0000313" key="5">
    <source>
        <dbReference type="Proteomes" id="UP000076078"/>
    </source>
</evidence>
<dbReference type="Proteomes" id="UP000076078">
    <property type="component" value="Unassembled WGS sequence"/>
</dbReference>
<dbReference type="InterPro" id="IPR036877">
    <property type="entry name" value="SUI1_dom_sf"/>
</dbReference>
<dbReference type="PANTHER" id="PTHR12217:SF4">
    <property type="entry name" value="EUKARYOTIC TRANSLATION INITIATION FACTOR 2D"/>
    <property type="match status" value="1"/>
</dbReference>
<keyword evidence="5" id="KW-1185">Reference proteome</keyword>
<dbReference type="PROSITE" id="PS50296">
    <property type="entry name" value="SUI1"/>
    <property type="match status" value="1"/>
</dbReference>
<dbReference type="InterPro" id="IPR041366">
    <property type="entry name" value="Pre-PUA"/>
</dbReference>
<dbReference type="Pfam" id="PF26292">
    <property type="entry name" value="PUA_elF2D"/>
    <property type="match status" value="1"/>
</dbReference>
<dbReference type="InterPro" id="IPR048248">
    <property type="entry name" value="PUA_eIF2d-like"/>
</dbReference>
<feature type="compositionally biased region" description="Polar residues" evidence="2">
    <location>
        <begin position="221"/>
        <end position="230"/>
    </location>
</feature>
<dbReference type="GO" id="GO:0003723">
    <property type="term" value="F:RNA binding"/>
    <property type="evidence" value="ECO:0007669"/>
    <property type="project" value="InterPro"/>
</dbReference>
<sequence>MSGQKKFLFKNEFPIGNQSLISGSDVKKLKTKLMNLYKNLTVNDLDVVFNKKKDVGQVKLLNKINIYTHQGDPILFEYLDKLYPSIYMLWKIPNMLPRIQVHAGVFQYISGGADLMLAGCVDANEIPKEKNQIVSVVIRDQLYPISIGYTLQDQSNPDPSLGGKIASFLHLIDDKLYNYGSKKLPDDFITKIDQSYQVEKQSEPSDTTTTTTTTNTSTDNQPNIESSVDENNNNTNNTNNEQQEISIEDMDKILMFSFLGAIKKGIKDNDLPMVLKTVFNKYIVYYTPIGMGVDEVNLKKSSYKKVSVFLKEMESKGLIQLVEESPGNIELSRIYRNHPEYIKFKPFEMTRGLQLEQQLHEMENLKIQEQDQSQTFGNTSGDFIPIKSITEVYSVPKPLIPWSDNQNYLSFSKIQAIIQKYIQENNLDKQANMELDPLLFGLVSNEKFSTPVQWSKSVYYQKLKEILKIHLELTRELTVGEDIQVRPYELIEVSCKKSSNKFVIEVKNLENFFIPIKEMAQEGMKHFSASTTIKEMKNNKNILKIQGRSTDRVIGYIIGKYKIPKKYIINR</sequence>
<dbReference type="Pfam" id="PF17832">
    <property type="entry name" value="Pre-PUA"/>
    <property type="match status" value="1"/>
</dbReference>